<evidence type="ECO:0000313" key="3">
    <source>
        <dbReference type="Proteomes" id="UP000273145"/>
    </source>
</evidence>
<proteinExistence type="predicted"/>
<feature type="region of interest" description="Disordered" evidence="1">
    <location>
        <begin position="63"/>
        <end position="84"/>
    </location>
</feature>
<reference evidence="2 3" key="1">
    <citation type="submission" date="2018-11" db="EMBL/GenBank/DDBJ databases">
        <title>Genome sequencing of Paenibacillus lentus DSM25539(T).</title>
        <authorList>
            <person name="Kook J.-K."/>
            <person name="Park S.-N."/>
            <person name="Lim Y.K."/>
        </authorList>
    </citation>
    <scope>NUCLEOTIDE SEQUENCE [LARGE SCALE GENOMIC DNA]</scope>
    <source>
        <strain evidence="2 3">DSM 25539</strain>
    </source>
</reference>
<dbReference type="PROSITE" id="PS51257">
    <property type="entry name" value="PROKAR_LIPOPROTEIN"/>
    <property type="match status" value="1"/>
</dbReference>
<protein>
    <recommendedName>
        <fullName evidence="4">Lipoprotein</fullName>
    </recommendedName>
</protein>
<dbReference type="EMBL" id="CP034248">
    <property type="protein sequence ID" value="AZK48425.1"/>
    <property type="molecule type" value="Genomic_DNA"/>
</dbReference>
<dbReference type="Gene3D" id="2.50.20.20">
    <property type="match status" value="1"/>
</dbReference>
<accession>A0A3S8RZS9</accession>
<sequence>MINRAAWAIILTALLVVGLLAGCAAKPTSIIEGNFAANKTVGSSANTTTNGVANDAANGFEGKIKAETDTGTDTSTKSSENSELPDAGELIDRIIVAGKQLKSFSVEEDSYQRIISNISNTPTEQIIDTVASSEVIKEPFQMYAKSKAKMGTGDKDTEMDMDLEQYVTEDAIYMNFGNWMKMNEELSGKAMPAMREGGNPERQLKPYQSVLEALEVHEEGEHYVIRAKLDNNQLLKFADSYRNQTNDRGELLMENNSEVSFRKANIVFTVHKDTYYPVEISLSLDMDRNVSGSKVSIESEARSKFSNYNKIKQIKVPQEVLELE</sequence>
<dbReference type="OrthoDB" id="1957331at2"/>
<feature type="compositionally biased region" description="Low complexity" evidence="1">
    <location>
        <begin position="69"/>
        <end position="79"/>
    </location>
</feature>
<dbReference type="AlphaFoldDB" id="A0A3S8RZS9"/>
<dbReference type="Proteomes" id="UP000273145">
    <property type="component" value="Chromosome"/>
</dbReference>
<evidence type="ECO:0000313" key="2">
    <source>
        <dbReference type="EMBL" id="AZK48425.1"/>
    </source>
</evidence>
<organism evidence="2 3">
    <name type="scientific">Paenibacillus lentus</name>
    <dbReference type="NCBI Taxonomy" id="1338368"/>
    <lineage>
        <taxon>Bacteria</taxon>
        <taxon>Bacillati</taxon>
        <taxon>Bacillota</taxon>
        <taxon>Bacilli</taxon>
        <taxon>Bacillales</taxon>
        <taxon>Paenibacillaceae</taxon>
        <taxon>Paenibacillus</taxon>
    </lineage>
</organism>
<evidence type="ECO:0008006" key="4">
    <source>
        <dbReference type="Google" id="ProtNLM"/>
    </source>
</evidence>
<keyword evidence="3" id="KW-1185">Reference proteome</keyword>
<name>A0A3S8RZS9_9BACL</name>
<dbReference type="InterPro" id="IPR046720">
    <property type="entry name" value="DUF6612"/>
</dbReference>
<evidence type="ECO:0000256" key="1">
    <source>
        <dbReference type="SAM" id="MobiDB-lite"/>
    </source>
</evidence>
<dbReference type="Pfam" id="PF20316">
    <property type="entry name" value="DUF6612"/>
    <property type="match status" value="1"/>
</dbReference>
<dbReference type="KEGG" id="plen:EIM92_21465"/>
<dbReference type="RefSeq" id="WP_125084582.1">
    <property type="nucleotide sequence ID" value="NZ_CP034248.1"/>
</dbReference>
<gene>
    <name evidence="2" type="ORF">EIM92_21465</name>
</gene>